<name>A0A699V4M9_TANCI</name>
<feature type="domain" description="Transketolase N-terminal" evidence="1">
    <location>
        <begin position="2"/>
        <end position="67"/>
    </location>
</feature>
<dbReference type="InterPro" id="IPR005474">
    <property type="entry name" value="Transketolase_N"/>
</dbReference>
<feature type="non-terminal residue" evidence="2">
    <location>
        <position position="136"/>
    </location>
</feature>
<dbReference type="EMBL" id="BKCJ011386857">
    <property type="protein sequence ID" value="GFD28589.1"/>
    <property type="molecule type" value="Genomic_DNA"/>
</dbReference>
<comment type="caution">
    <text evidence="2">The sequence shown here is derived from an EMBL/GenBank/DDBJ whole genome shotgun (WGS) entry which is preliminary data.</text>
</comment>
<protein>
    <recommendedName>
        <fullName evidence="1">Transketolase N-terminal domain-containing protein</fullName>
    </recommendedName>
</protein>
<evidence type="ECO:0000313" key="2">
    <source>
        <dbReference type="EMBL" id="GFD28589.1"/>
    </source>
</evidence>
<proteinExistence type="predicted"/>
<feature type="non-terminal residue" evidence="2">
    <location>
        <position position="1"/>
    </location>
</feature>
<sequence>KLTKKAYGWDENSSFLVPDEARHYLRDALLSRNGGDYDAWQETFARFEKDQPALADELKRMRAGEMPEGWRNTALRSRQLRRPQLAFRHPRTRHGLDCQRSGAVLHPAIHVDLPGLQRLHEAADSSGLDHGTAGGV</sequence>
<dbReference type="Pfam" id="PF00456">
    <property type="entry name" value="Transketolase_N"/>
    <property type="match status" value="1"/>
</dbReference>
<dbReference type="AlphaFoldDB" id="A0A699V4M9"/>
<reference evidence="2" key="1">
    <citation type="journal article" date="2019" name="Sci. Rep.">
        <title>Draft genome of Tanacetum cinerariifolium, the natural source of mosquito coil.</title>
        <authorList>
            <person name="Yamashiro T."/>
            <person name="Shiraishi A."/>
            <person name="Satake H."/>
            <person name="Nakayama K."/>
        </authorList>
    </citation>
    <scope>NUCLEOTIDE SEQUENCE</scope>
</reference>
<evidence type="ECO:0000259" key="1">
    <source>
        <dbReference type="Pfam" id="PF00456"/>
    </source>
</evidence>
<accession>A0A699V4M9</accession>
<organism evidence="2">
    <name type="scientific">Tanacetum cinerariifolium</name>
    <name type="common">Dalmatian daisy</name>
    <name type="synonym">Chrysanthemum cinerariifolium</name>
    <dbReference type="NCBI Taxonomy" id="118510"/>
    <lineage>
        <taxon>Eukaryota</taxon>
        <taxon>Viridiplantae</taxon>
        <taxon>Streptophyta</taxon>
        <taxon>Embryophyta</taxon>
        <taxon>Tracheophyta</taxon>
        <taxon>Spermatophyta</taxon>
        <taxon>Magnoliopsida</taxon>
        <taxon>eudicotyledons</taxon>
        <taxon>Gunneridae</taxon>
        <taxon>Pentapetalae</taxon>
        <taxon>asterids</taxon>
        <taxon>campanulids</taxon>
        <taxon>Asterales</taxon>
        <taxon>Asteraceae</taxon>
        <taxon>Asteroideae</taxon>
        <taxon>Anthemideae</taxon>
        <taxon>Anthemidinae</taxon>
        <taxon>Tanacetum</taxon>
    </lineage>
</organism>
<gene>
    <name evidence="2" type="ORF">Tci_900558</name>
</gene>